<dbReference type="PANTHER" id="PTHR20858:SF17">
    <property type="entry name" value="HYDROXYMETHYLPYRIMIDINE_PHOSPHOMETHYLPYRIMIDINE KINASE THI20-RELATED"/>
    <property type="match status" value="1"/>
</dbReference>
<dbReference type="Pfam" id="PF08543">
    <property type="entry name" value="Phos_pyr_kin"/>
    <property type="match status" value="1"/>
</dbReference>
<keyword evidence="4" id="KW-0808">Transferase</keyword>
<accession>A0ABS1GJB9</accession>
<proteinExistence type="predicted"/>
<dbReference type="GO" id="GO:0008902">
    <property type="term" value="F:hydroxymethylpyrimidine kinase activity"/>
    <property type="evidence" value="ECO:0007669"/>
    <property type="project" value="UniProtKB-EC"/>
</dbReference>
<evidence type="ECO:0000256" key="1">
    <source>
        <dbReference type="ARBA" id="ARBA00004948"/>
    </source>
</evidence>
<name>A0ABS1GJB9_9AQUI</name>
<dbReference type="RefSeq" id="WP_200674255.1">
    <property type="nucleotide sequence ID" value="NZ_JAACYA010000002.1"/>
</dbReference>
<dbReference type="GO" id="GO:0008972">
    <property type="term" value="F:phosphomethylpyrimidine kinase activity"/>
    <property type="evidence" value="ECO:0007669"/>
    <property type="project" value="UniProtKB-EC"/>
</dbReference>
<dbReference type="Proteomes" id="UP000772812">
    <property type="component" value="Unassembled WGS sequence"/>
</dbReference>
<evidence type="ECO:0000259" key="3">
    <source>
        <dbReference type="Pfam" id="PF08543"/>
    </source>
</evidence>
<comment type="caution">
    <text evidence="4">The sequence shown here is derived from an EMBL/GenBank/DDBJ whole genome shotgun (WGS) entry which is preliminary data.</text>
</comment>
<organism evidence="4 5">
    <name type="scientific">Persephonella atlantica</name>
    <dbReference type="NCBI Taxonomy" id="2699429"/>
    <lineage>
        <taxon>Bacteria</taxon>
        <taxon>Pseudomonadati</taxon>
        <taxon>Aquificota</taxon>
        <taxon>Aquificia</taxon>
        <taxon>Aquificales</taxon>
        <taxon>Hydrogenothermaceae</taxon>
        <taxon>Persephonella</taxon>
    </lineage>
</organism>
<dbReference type="CDD" id="cd01169">
    <property type="entry name" value="HMPP_kinase"/>
    <property type="match status" value="1"/>
</dbReference>
<dbReference type="InterPro" id="IPR004399">
    <property type="entry name" value="HMP/HMP-P_kinase_dom"/>
</dbReference>
<gene>
    <name evidence="4" type="primary">thiD</name>
    <name evidence="4" type="ORF">GWK41_07175</name>
</gene>
<feature type="domain" description="Pyridoxamine kinase/Phosphomethylpyrimidine kinase" evidence="3">
    <location>
        <begin position="12"/>
        <end position="257"/>
    </location>
</feature>
<keyword evidence="5" id="KW-1185">Reference proteome</keyword>
<dbReference type="InterPro" id="IPR013749">
    <property type="entry name" value="PM/HMP-P_kinase-1"/>
</dbReference>
<dbReference type="Gene3D" id="3.40.1190.20">
    <property type="match status" value="1"/>
</dbReference>
<sequence length="263" mass="28228">MIYRALTIAGSDNSGGAGIQADLKVFSAFGVYGMSAVTAITVQNSLGVQQSVPVPPDTVFHQIESVATDIGIDAFKTGMLQTEENVLAVSEAVKRFKMKNFVCDTVIKSKNGTYLLDKNAVNSFIKKIIPLTEIITPNTDEAEVLTGIKIKTIQDMKRVAKELVKMGANIAVIKGGHLPQEDTITDVVYDGREYLLLRYPLVKTKNTHGTGCTFSAAITACLSKGLSPLKAIRVARAYVQGAIENALSTGKGTGSLNHFWTVT</sequence>
<keyword evidence="4" id="KW-0418">Kinase</keyword>
<evidence type="ECO:0000313" key="4">
    <source>
        <dbReference type="EMBL" id="MBK3332847.1"/>
    </source>
</evidence>
<evidence type="ECO:0000313" key="5">
    <source>
        <dbReference type="Proteomes" id="UP000772812"/>
    </source>
</evidence>
<dbReference type="EMBL" id="JAACYA010000002">
    <property type="protein sequence ID" value="MBK3332847.1"/>
    <property type="molecule type" value="Genomic_DNA"/>
</dbReference>
<dbReference type="InterPro" id="IPR029056">
    <property type="entry name" value="Ribokinase-like"/>
</dbReference>
<evidence type="ECO:0000256" key="2">
    <source>
        <dbReference type="ARBA" id="ARBA00012135"/>
    </source>
</evidence>
<dbReference type="NCBIfam" id="TIGR00097">
    <property type="entry name" value="HMP-P_kinase"/>
    <property type="match status" value="1"/>
</dbReference>
<dbReference type="EC" id="2.7.1.49" evidence="2"/>
<protein>
    <recommendedName>
        <fullName evidence="2">hydroxymethylpyrimidine kinase</fullName>
        <ecNumber evidence="2">2.7.1.49</ecNumber>
    </recommendedName>
</protein>
<comment type="pathway">
    <text evidence="1">Cofactor biosynthesis; thiamine diphosphate biosynthesis.</text>
</comment>
<dbReference type="SUPFAM" id="SSF53613">
    <property type="entry name" value="Ribokinase-like"/>
    <property type="match status" value="1"/>
</dbReference>
<dbReference type="PANTHER" id="PTHR20858">
    <property type="entry name" value="PHOSPHOMETHYLPYRIMIDINE KINASE"/>
    <property type="match status" value="1"/>
</dbReference>
<reference evidence="4 5" key="1">
    <citation type="journal article" date="2021" name="Syst. Appl. Microbiol.">
        <title>Persephonella atlantica sp. nov.: How to adapt to physico-chemical gradients in high temperature hydrothermal habitats.</title>
        <authorList>
            <person name="Francois D.X."/>
            <person name="Godfroy A."/>
            <person name="Mathien C."/>
            <person name="Aube J."/>
            <person name="Cathalot C."/>
            <person name="Lesongeur F."/>
            <person name="L'Haridon S."/>
            <person name="Philippon X."/>
            <person name="Roussel E.G."/>
        </authorList>
    </citation>
    <scope>NUCLEOTIDE SEQUENCE [LARGE SCALE GENOMIC DNA]</scope>
    <source>
        <strain evidence="4 5">MO1340</strain>
    </source>
</reference>